<dbReference type="Proteomes" id="UP001162972">
    <property type="component" value="Chromosome 13"/>
</dbReference>
<sequence>MAGYDYSNRGYISYNPPCSDDYEIKTGYVPDHVCRPVIIGADGRKRPLISYGRDQNADHYVTNTERHVEQHVHSSMEPDRHGPRLSEEFITGGQTEAGRPKGASSRRPTPKPTGYDGDYTDGYDEHNGFNSDLTNPRGDDDYYRKQGSDMEPTMNTGGGRAWQSQIQRLLKFSIPKKKKVENKV</sequence>
<keyword evidence="3" id="KW-1185">Reference proteome</keyword>
<dbReference type="AlphaFoldDB" id="A0AAD6L2Z5"/>
<reference evidence="2 3" key="1">
    <citation type="journal article" date="2023" name="Int. J. Mol. Sci.">
        <title>De Novo Assembly and Annotation of 11 Diverse Shrub Willow (Salix) Genomes Reveals Novel Gene Organization in Sex-Linked Regions.</title>
        <authorList>
            <person name="Hyden B."/>
            <person name="Feng K."/>
            <person name="Yates T.B."/>
            <person name="Jawdy S."/>
            <person name="Cereghino C."/>
            <person name="Smart L.B."/>
            <person name="Muchero W."/>
        </authorList>
    </citation>
    <scope>NUCLEOTIDE SEQUENCE [LARGE SCALE GENOMIC DNA]</scope>
    <source>
        <tissue evidence="2">Shoot tip</tissue>
    </source>
</reference>
<comment type="caution">
    <text evidence="2">The sequence shown here is derived from an EMBL/GenBank/DDBJ whole genome shotgun (WGS) entry which is preliminary data.</text>
</comment>
<evidence type="ECO:0000313" key="3">
    <source>
        <dbReference type="Proteomes" id="UP001162972"/>
    </source>
</evidence>
<feature type="compositionally biased region" description="Basic and acidic residues" evidence="1">
    <location>
        <begin position="66"/>
        <end position="87"/>
    </location>
</feature>
<organism evidence="2 3">
    <name type="scientific">Salix udensis</name>
    <dbReference type="NCBI Taxonomy" id="889485"/>
    <lineage>
        <taxon>Eukaryota</taxon>
        <taxon>Viridiplantae</taxon>
        <taxon>Streptophyta</taxon>
        <taxon>Embryophyta</taxon>
        <taxon>Tracheophyta</taxon>
        <taxon>Spermatophyta</taxon>
        <taxon>Magnoliopsida</taxon>
        <taxon>eudicotyledons</taxon>
        <taxon>Gunneridae</taxon>
        <taxon>Pentapetalae</taxon>
        <taxon>rosids</taxon>
        <taxon>fabids</taxon>
        <taxon>Malpighiales</taxon>
        <taxon>Salicaceae</taxon>
        <taxon>Saliceae</taxon>
        <taxon>Salix</taxon>
    </lineage>
</organism>
<accession>A0AAD6L2Z5</accession>
<protein>
    <submittedName>
        <fullName evidence="2">Uncharacterized protein</fullName>
    </submittedName>
</protein>
<feature type="compositionally biased region" description="Basic and acidic residues" evidence="1">
    <location>
        <begin position="137"/>
        <end position="148"/>
    </location>
</feature>
<gene>
    <name evidence="2" type="ORF">OIU84_017923</name>
</gene>
<feature type="region of interest" description="Disordered" evidence="1">
    <location>
        <begin position="66"/>
        <end position="160"/>
    </location>
</feature>
<proteinExistence type="predicted"/>
<name>A0AAD6L2Z5_9ROSI</name>
<evidence type="ECO:0000313" key="2">
    <source>
        <dbReference type="EMBL" id="KAJ6434311.1"/>
    </source>
</evidence>
<evidence type="ECO:0000256" key="1">
    <source>
        <dbReference type="SAM" id="MobiDB-lite"/>
    </source>
</evidence>
<dbReference type="EMBL" id="JAPFFJ010000002">
    <property type="protein sequence ID" value="KAJ6434311.1"/>
    <property type="molecule type" value="Genomic_DNA"/>
</dbReference>